<evidence type="ECO:0000256" key="7">
    <source>
        <dbReference type="SAM" id="MobiDB-lite"/>
    </source>
</evidence>
<evidence type="ECO:0000256" key="1">
    <source>
        <dbReference type="ARBA" id="ARBA00010759"/>
    </source>
</evidence>
<feature type="binding site" evidence="6">
    <location>
        <position position="196"/>
    </location>
    <ligand>
        <name>Fe cation</name>
        <dbReference type="ChEBI" id="CHEBI:24875"/>
    </ligand>
</feature>
<dbReference type="GO" id="GO:0006412">
    <property type="term" value="P:translation"/>
    <property type="evidence" value="ECO:0007669"/>
    <property type="project" value="UniProtKB-UniRule"/>
</dbReference>
<sequence length="242" mass="26822">MGAPGHGEARGTAAEEGETQVSVRQRWSRSRSVDRRVRVQGSPVDSYPPLPPEAERGSVRRVTVVGEEILDRPSQEVTEFGTPELSALIDDMFLTMHVADGAGLAANQVDVDLRLFVYDCPDDDGIRHVGHLINPTLELPDAGSRRLIDDSEGCLSVPGARMSVPRTDRAVVRGFDKDGNPLVIEGTGYFARCLQHESDHLIGHTYLDRLSRRDRKDALQQMEERRERVFARRATKAASLGR</sequence>
<comment type="similarity">
    <text evidence="1 6">Belongs to the polypeptide deformylase family.</text>
</comment>
<dbReference type="NCBIfam" id="NF001159">
    <property type="entry name" value="PRK00150.1-3"/>
    <property type="match status" value="1"/>
</dbReference>
<dbReference type="EMBL" id="BJMM01000108">
    <property type="protein sequence ID" value="GEB54316.1"/>
    <property type="molecule type" value="Genomic_DNA"/>
</dbReference>
<dbReference type="GO" id="GO:0042586">
    <property type="term" value="F:peptide deformylase activity"/>
    <property type="evidence" value="ECO:0007669"/>
    <property type="project" value="UniProtKB-UniRule"/>
</dbReference>
<dbReference type="Pfam" id="PF01327">
    <property type="entry name" value="Pep_deformylase"/>
    <property type="match status" value="1"/>
</dbReference>
<dbReference type="InterPro" id="IPR023635">
    <property type="entry name" value="Peptide_deformylase"/>
</dbReference>
<dbReference type="CDD" id="cd00487">
    <property type="entry name" value="Pep_deformylase"/>
    <property type="match status" value="1"/>
</dbReference>
<feature type="binding site" evidence="6">
    <location>
        <position position="200"/>
    </location>
    <ligand>
        <name>Fe cation</name>
        <dbReference type="ChEBI" id="CHEBI:24875"/>
    </ligand>
</feature>
<comment type="function">
    <text evidence="6">Removes the formyl group from the N-terminal Met of newly synthesized proteins. Requires at least a dipeptide for an efficient rate of reaction. N-terminal L-methionine is a prerequisite for activity but the enzyme has broad specificity at other positions.</text>
</comment>
<dbReference type="FunFam" id="3.90.45.10:FF:000004">
    <property type="entry name" value="Peptide deformylase"/>
    <property type="match status" value="1"/>
</dbReference>
<name>A0A4Y3R9F1_STRCI</name>
<accession>A0A4Y3R9F1</accession>
<keyword evidence="5 6" id="KW-0408">Iron</keyword>
<keyword evidence="9" id="KW-1185">Reference proteome</keyword>
<evidence type="ECO:0000256" key="2">
    <source>
        <dbReference type="ARBA" id="ARBA00022723"/>
    </source>
</evidence>
<dbReference type="NCBIfam" id="TIGR00079">
    <property type="entry name" value="pept_deformyl"/>
    <property type="match status" value="1"/>
</dbReference>
<dbReference type="PANTHER" id="PTHR10458">
    <property type="entry name" value="PEPTIDE DEFORMYLASE"/>
    <property type="match status" value="1"/>
</dbReference>
<dbReference type="AlphaFoldDB" id="A0A4Y3R9F1"/>
<evidence type="ECO:0000256" key="5">
    <source>
        <dbReference type="ARBA" id="ARBA00023004"/>
    </source>
</evidence>
<keyword evidence="2 6" id="KW-0479">Metal-binding</keyword>
<comment type="cofactor">
    <cofactor evidence="6">
        <name>Fe(2+)</name>
        <dbReference type="ChEBI" id="CHEBI:29033"/>
    </cofactor>
    <text evidence="6">Binds 1 Fe(2+) ion.</text>
</comment>
<comment type="caution">
    <text evidence="8">The sequence shown here is derived from an EMBL/GenBank/DDBJ whole genome shotgun (WGS) entry which is preliminary data.</text>
</comment>
<reference evidence="8 9" key="1">
    <citation type="submission" date="2019-06" db="EMBL/GenBank/DDBJ databases">
        <title>Whole genome shotgun sequence of Streptomyces cacaoi subsp. cacaoi NBRC 12748.</title>
        <authorList>
            <person name="Hosoyama A."/>
            <person name="Uohara A."/>
            <person name="Ohji S."/>
            <person name="Ichikawa N."/>
        </authorList>
    </citation>
    <scope>NUCLEOTIDE SEQUENCE [LARGE SCALE GENOMIC DNA]</scope>
    <source>
        <strain evidence="8 9">NBRC 12748</strain>
    </source>
</reference>
<dbReference type="EC" id="3.5.1.88" evidence="6"/>
<keyword evidence="3 6" id="KW-0378">Hydrolase</keyword>
<proteinExistence type="inferred from homology"/>
<dbReference type="PANTHER" id="PTHR10458:SF2">
    <property type="entry name" value="PEPTIDE DEFORMYLASE, MITOCHONDRIAL"/>
    <property type="match status" value="1"/>
</dbReference>
<organism evidence="8 9">
    <name type="scientific">Streptomyces cacaoi</name>
    <dbReference type="NCBI Taxonomy" id="1898"/>
    <lineage>
        <taxon>Bacteria</taxon>
        <taxon>Bacillati</taxon>
        <taxon>Actinomycetota</taxon>
        <taxon>Actinomycetes</taxon>
        <taxon>Kitasatosporales</taxon>
        <taxon>Streptomycetaceae</taxon>
        <taxon>Streptomyces</taxon>
    </lineage>
</organism>
<dbReference type="HAMAP" id="MF_00163">
    <property type="entry name" value="Pep_deformylase"/>
    <property type="match status" value="1"/>
</dbReference>
<dbReference type="InterPro" id="IPR036821">
    <property type="entry name" value="Peptide_deformylase_sf"/>
</dbReference>
<evidence type="ECO:0000256" key="3">
    <source>
        <dbReference type="ARBA" id="ARBA00022801"/>
    </source>
</evidence>
<dbReference type="SUPFAM" id="SSF56420">
    <property type="entry name" value="Peptide deformylase"/>
    <property type="match status" value="1"/>
</dbReference>
<dbReference type="Proteomes" id="UP000319210">
    <property type="component" value="Unassembled WGS sequence"/>
</dbReference>
<gene>
    <name evidence="8" type="primary">def3_1</name>
    <name evidence="6" type="synonym">def</name>
    <name evidence="8" type="ORF">SCA03_68670</name>
</gene>
<feature type="active site" evidence="6">
    <location>
        <position position="197"/>
    </location>
</feature>
<evidence type="ECO:0000313" key="9">
    <source>
        <dbReference type="Proteomes" id="UP000319210"/>
    </source>
</evidence>
<dbReference type="Gene3D" id="3.90.45.10">
    <property type="entry name" value="Peptide deformylase"/>
    <property type="match status" value="1"/>
</dbReference>
<evidence type="ECO:0000256" key="6">
    <source>
        <dbReference type="HAMAP-Rule" id="MF_00163"/>
    </source>
</evidence>
<evidence type="ECO:0000313" key="8">
    <source>
        <dbReference type="EMBL" id="GEB54316.1"/>
    </source>
</evidence>
<comment type="catalytic activity">
    <reaction evidence="6">
        <text>N-terminal N-formyl-L-methionyl-[peptide] + H2O = N-terminal L-methionyl-[peptide] + formate</text>
        <dbReference type="Rhea" id="RHEA:24420"/>
        <dbReference type="Rhea" id="RHEA-COMP:10639"/>
        <dbReference type="Rhea" id="RHEA-COMP:10640"/>
        <dbReference type="ChEBI" id="CHEBI:15377"/>
        <dbReference type="ChEBI" id="CHEBI:15740"/>
        <dbReference type="ChEBI" id="CHEBI:49298"/>
        <dbReference type="ChEBI" id="CHEBI:64731"/>
        <dbReference type="EC" id="3.5.1.88"/>
    </reaction>
</comment>
<evidence type="ECO:0000256" key="4">
    <source>
        <dbReference type="ARBA" id="ARBA00022917"/>
    </source>
</evidence>
<dbReference type="GO" id="GO:0046872">
    <property type="term" value="F:metal ion binding"/>
    <property type="evidence" value="ECO:0007669"/>
    <property type="project" value="UniProtKB-KW"/>
</dbReference>
<keyword evidence="4 6" id="KW-0648">Protein biosynthesis</keyword>
<protein>
    <recommendedName>
        <fullName evidence="6">Peptide deformylase</fullName>
        <shortName evidence="6">PDF</shortName>
        <ecNumber evidence="6">3.5.1.88</ecNumber>
    </recommendedName>
    <alternativeName>
        <fullName evidence="6">Polypeptide deformylase</fullName>
    </alternativeName>
</protein>
<dbReference type="PRINTS" id="PR01576">
    <property type="entry name" value="PDEFORMYLASE"/>
</dbReference>
<feature type="region of interest" description="Disordered" evidence="7">
    <location>
        <begin position="1"/>
        <end position="55"/>
    </location>
</feature>
<feature type="compositionally biased region" description="Low complexity" evidence="7">
    <location>
        <begin position="10"/>
        <end position="25"/>
    </location>
</feature>
<feature type="binding site" evidence="6">
    <location>
        <position position="154"/>
    </location>
    <ligand>
        <name>Fe cation</name>
        <dbReference type="ChEBI" id="CHEBI:24875"/>
    </ligand>
</feature>